<dbReference type="FunFam" id="3.30.160.60:FF:000075">
    <property type="entry name" value="Putative zinc finger protein 536"/>
    <property type="match status" value="1"/>
</dbReference>
<keyword evidence="14" id="KW-1185">Reference proteome</keyword>
<dbReference type="PROSITE" id="PS50157">
    <property type="entry name" value="ZINC_FINGER_C2H2_2"/>
    <property type="match status" value="4"/>
</dbReference>
<keyword evidence="6" id="KW-0862">Zinc</keyword>
<proteinExistence type="inferred from homology"/>
<evidence type="ECO:0000256" key="8">
    <source>
        <dbReference type="ARBA" id="ARBA00023125"/>
    </source>
</evidence>
<keyword evidence="7" id="KW-0805">Transcription regulation</keyword>
<dbReference type="InterPro" id="IPR013087">
    <property type="entry name" value="Znf_C2H2_type"/>
</dbReference>
<dbReference type="AlphaFoldDB" id="A0A8J5KAN4"/>
<evidence type="ECO:0000256" key="11">
    <source>
        <dbReference type="PROSITE-ProRule" id="PRU00042"/>
    </source>
</evidence>
<dbReference type="EMBL" id="JAHLQT010021643">
    <property type="protein sequence ID" value="KAG7167379.1"/>
    <property type="molecule type" value="Genomic_DNA"/>
</dbReference>
<evidence type="ECO:0000313" key="14">
    <source>
        <dbReference type="Proteomes" id="UP000747542"/>
    </source>
</evidence>
<evidence type="ECO:0000256" key="10">
    <source>
        <dbReference type="ARBA" id="ARBA00023242"/>
    </source>
</evidence>
<evidence type="ECO:0000256" key="9">
    <source>
        <dbReference type="ARBA" id="ARBA00023163"/>
    </source>
</evidence>
<dbReference type="Proteomes" id="UP000747542">
    <property type="component" value="Unassembled WGS sequence"/>
</dbReference>
<evidence type="ECO:0000256" key="1">
    <source>
        <dbReference type="ARBA" id="ARBA00004123"/>
    </source>
</evidence>
<evidence type="ECO:0000256" key="7">
    <source>
        <dbReference type="ARBA" id="ARBA00023015"/>
    </source>
</evidence>
<evidence type="ECO:0000256" key="5">
    <source>
        <dbReference type="ARBA" id="ARBA00022771"/>
    </source>
</evidence>
<comment type="similarity">
    <text evidence="2">Belongs to the krueppel C2H2-type zinc-finger protein family.</text>
</comment>
<dbReference type="Gene3D" id="3.30.160.60">
    <property type="entry name" value="Classic Zinc Finger"/>
    <property type="match status" value="6"/>
</dbReference>
<evidence type="ECO:0000256" key="6">
    <source>
        <dbReference type="ARBA" id="ARBA00022833"/>
    </source>
</evidence>
<dbReference type="GO" id="GO:0003677">
    <property type="term" value="F:DNA binding"/>
    <property type="evidence" value="ECO:0007669"/>
    <property type="project" value="UniProtKB-KW"/>
</dbReference>
<dbReference type="SMART" id="SM00355">
    <property type="entry name" value="ZnF_C2H2"/>
    <property type="match status" value="7"/>
</dbReference>
<feature type="domain" description="C2H2-type" evidence="12">
    <location>
        <begin position="19"/>
        <end position="49"/>
    </location>
</feature>
<keyword evidence="10" id="KW-0539">Nucleus</keyword>
<dbReference type="SUPFAM" id="SSF57667">
    <property type="entry name" value="beta-beta-alpha zinc fingers"/>
    <property type="match status" value="3"/>
</dbReference>
<gene>
    <name evidence="13" type="primary">Znf845-L3</name>
    <name evidence="13" type="ORF">Hamer_G012827</name>
</gene>
<dbReference type="GO" id="GO:0008270">
    <property type="term" value="F:zinc ion binding"/>
    <property type="evidence" value="ECO:0007669"/>
    <property type="project" value="UniProtKB-KW"/>
</dbReference>
<dbReference type="InterPro" id="IPR036236">
    <property type="entry name" value="Znf_C2H2_sf"/>
</dbReference>
<comment type="subcellular location">
    <subcellularLocation>
        <location evidence="1">Nucleus</location>
    </subcellularLocation>
</comment>
<dbReference type="PANTHER" id="PTHR16515">
    <property type="entry name" value="PR DOMAIN ZINC FINGER PROTEIN"/>
    <property type="match status" value="1"/>
</dbReference>
<dbReference type="InterPro" id="IPR050331">
    <property type="entry name" value="Zinc_finger"/>
</dbReference>
<keyword evidence="9" id="KW-0804">Transcription</keyword>
<evidence type="ECO:0000259" key="12">
    <source>
        <dbReference type="PROSITE" id="PS50157"/>
    </source>
</evidence>
<dbReference type="PANTHER" id="PTHR16515:SF66">
    <property type="entry name" value="C2H2-TYPE DOMAIN-CONTAINING PROTEIN"/>
    <property type="match status" value="1"/>
</dbReference>
<reference evidence="13" key="1">
    <citation type="journal article" date="2021" name="Sci. Adv.">
        <title>The American lobster genome reveals insights on longevity, neural, and immune adaptations.</title>
        <authorList>
            <person name="Polinski J.M."/>
            <person name="Zimin A.V."/>
            <person name="Clark K.F."/>
            <person name="Kohn A.B."/>
            <person name="Sadowski N."/>
            <person name="Timp W."/>
            <person name="Ptitsyn A."/>
            <person name="Khanna P."/>
            <person name="Romanova D.Y."/>
            <person name="Williams P."/>
            <person name="Greenwood S.J."/>
            <person name="Moroz L.L."/>
            <person name="Walt D.R."/>
            <person name="Bodnar A.G."/>
        </authorList>
    </citation>
    <scope>NUCLEOTIDE SEQUENCE</scope>
    <source>
        <strain evidence="13">GMGI-L3</strain>
    </source>
</reference>
<protein>
    <submittedName>
        <fullName evidence="13">Zinc finger protein 845-like 3</fullName>
    </submittedName>
</protein>
<keyword evidence="3" id="KW-0479">Metal-binding</keyword>
<feature type="domain" description="C2H2-type" evidence="12">
    <location>
        <begin position="183"/>
        <end position="215"/>
    </location>
</feature>
<evidence type="ECO:0000256" key="2">
    <source>
        <dbReference type="ARBA" id="ARBA00006991"/>
    </source>
</evidence>
<organism evidence="13 14">
    <name type="scientific">Homarus americanus</name>
    <name type="common">American lobster</name>
    <dbReference type="NCBI Taxonomy" id="6706"/>
    <lineage>
        <taxon>Eukaryota</taxon>
        <taxon>Metazoa</taxon>
        <taxon>Ecdysozoa</taxon>
        <taxon>Arthropoda</taxon>
        <taxon>Crustacea</taxon>
        <taxon>Multicrustacea</taxon>
        <taxon>Malacostraca</taxon>
        <taxon>Eumalacostraca</taxon>
        <taxon>Eucarida</taxon>
        <taxon>Decapoda</taxon>
        <taxon>Pleocyemata</taxon>
        <taxon>Astacidea</taxon>
        <taxon>Nephropoidea</taxon>
        <taxon>Nephropidae</taxon>
        <taxon>Homarus</taxon>
    </lineage>
</organism>
<name>A0A8J5KAN4_HOMAM</name>
<accession>A0A8J5KAN4</accession>
<dbReference type="GO" id="GO:0005634">
    <property type="term" value="C:nucleus"/>
    <property type="evidence" value="ECO:0007669"/>
    <property type="project" value="UniProtKB-SubCell"/>
</dbReference>
<keyword evidence="8" id="KW-0238">DNA-binding</keyword>
<sequence>MEGVRVAPGGCDGLEGRGLVCHVCGKAFYSRNRRQDLQRHLLSHTGERPFPCPFCPYRASLKGNLKKHIHGLHAHFLKALDNNIGRVTAWQSAVVAHRPHLPTPTSPSVAVECITCGKSFYGFNRNFLLKRHMITHTVSTLPTQSKPETEFGSAHQKEAQRPAVLRAVGGATQDQVGAVLESGTCPLCGKHFPRMTSSWRQKLERHLLTHTGEKPYRCPYCPHRSGRKDSIKRHGRIMHPDKPPLSASDIGLAYDQIGVDIARQDLAYTTPQAVDRRRHEPGGHAPEGGIAGGLGIGLGGEKISLSFSRSCSVCGHSFSGITWKQKLERHLLVHTGEKPFHCPYCPHRTNRKDALKAHVAALHKIHLIT</sequence>
<evidence type="ECO:0000256" key="3">
    <source>
        <dbReference type="ARBA" id="ARBA00022723"/>
    </source>
</evidence>
<feature type="domain" description="C2H2-type" evidence="12">
    <location>
        <begin position="309"/>
        <end position="339"/>
    </location>
</feature>
<keyword evidence="5 11" id="KW-0863">Zinc-finger</keyword>
<evidence type="ECO:0000313" key="13">
    <source>
        <dbReference type="EMBL" id="KAG7167379.1"/>
    </source>
</evidence>
<keyword evidence="4" id="KW-0677">Repeat</keyword>
<evidence type="ECO:0000256" key="4">
    <source>
        <dbReference type="ARBA" id="ARBA00022737"/>
    </source>
</evidence>
<comment type="caution">
    <text evidence="13">The sequence shown here is derived from an EMBL/GenBank/DDBJ whole genome shotgun (WGS) entry which is preliminary data.</text>
</comment>
<feature type="domain" description="C2H2-type" evidence="12">
    <location>
        <begin position="216"/>
        <end position="244"/>
    </location>
</feature>
<dbReference type="GO" id="GO:0010468">
    <property type="term" value="P:regulation of gene expression"/>
    <property type="evidence" value="ECO:0007669"/>
    <property type="project" value="TreeGrafter"/>
</dbReference>